<gene>
    <name evidence="1" type="ORF">LACBIDRAFT_298659</name>
</gene>
<dbReference type="EMBL" id="DS547104">
    <property type="protein sequence ID" value="EDR07589.1"/>
    <property type="molecule type" value="Genomic_DNA"/>
</dbReference>
<evidence type="ECO:0000313" key="1">
    <source>
        <dbReference type="EMBL" id="EDR07589.1"/>
    </source>
</evidence>
<name>B0DDC0_LACBS</name>
<evidence type="ECO:0000313" key="2">
    <source>
        <dbReference type="Proteomes" id="UP000001194"/>
    </source>
</evidence>
<sequence length="73" mass="8130">MHDLKGCKAGAGNNVHIIFFQPASLHKFLQHMRSRSLKVNCYSGQSLNGARSHPGGYYQSFNVFLFLVVGLAY</sequence>
<keyword evidence="2" id="KW-1185">Reference proteome</keyword>
<organism evidence="2">
    <name type="scientific">Laccaria bicolor (strain S238N-H82 / ATCC MYA-4686)</name>
    <name type="common">Bicoloured deceiver</name>
    <name type="synonym">Laccaria laccata var. bicolor</name>
    <dbReference type="NCBI Taxonomy" id="486041"/>
    <lineage>
        <taxon>Eukaryota</taxon>
        <taxon>Fungi</taxon>
        <taxon>Dikarya</taxon>
        <taxon>Basidiomycota</taxon>
        <taxon>Agaricomycotina</taxon>
        <taxon>Agaricomycetes</taxon>
        <taxon>Agaricomycetidae</taxon>
        <taxon>Agaricales</taxon>
        <taxon>Agaricineae</taxon>
        <taxon>Hydnangiaceae</taxon>
        <taxon>Laccaria</taxon>
    </lineage>
</organism>
<protein>
    <submittedName>
        <fullName evidence="1">Predicted protein</fullName>
    </submittedName>
</protein>
<dbReference type="HOGENOM" id="CLU_2705238_0_0_1"/>
<dbReference type="GeneID" id="6077513"/>
<proteinExistence type="predicted"/>
<reference evidence="1 2" key="1">
    <citation type="journal article" date="2008" name="Nature">
        <title>The genome of Laccaria bicolor provides insights into mycorrhizal symbiosis.</title>
        <authorList>
            <person name="Martin F."/>
            <person name="Aerts A."/>
            <person name="Ahren D."/>
            <person name="Brun A."/>
            <person name="Danchin E.G.J."/>
            <person name="Duchaussoy F."/>
            <person name="Gibon J."/>
            <person name="Kohler A."/>
            <person name="Lindquist E."/>
            <person name="Pereda V."/>
            <person name="Salamov A."/>
            <person name="Shapiro H.J."/>
            <person name="Wuyts J."/>
            <person name="Blaudez D."/>
            <person name="Buee M."/>
            <person name="Brokstein P."/>
            <person name="Canbaeck B."/>
            <person name="Cohen D."/>
            <person name="Courty P.E."/>
            <person name="Coutinho P.M."/>
            <person name="Delaruelle C."/>
            <person name="Detter J.C."/>
            <person name="Deveau A."/>
            <person name="DiFazio S."/>
            <person name="Duplessis S."/>
            <person name="Fraissinet-Tachet L."/>
            <person name="Lucic E."/>
            <person name="Frey-Klett P."/>
            <person name="Fourrey C."/>
            <person name="Feussner I."/>
            <person name="Gay G."/>
            <person name="Grimwood J."/>
            <person name="Hoegger P.J."/>
            <person name="Jain P."/>
            <person name="Kilaru S."/>
            <person name="Labbe J."/>
            <person name="Lin Y.C."/>
            <person name="Legue V."/>
            <person name="Le Tacon F."/>
            <person name="Marmeisse R."/>
            <person name="Melayah D."/>
            <person name="Montanini B."/>
            <person name="Muratet M."/>
            <person name="Nehls U."/>
            <person name="Niculita-Hirzel H."/>
            <person name="Oudot-Le Secq M.P."/>
            <person name="Peter M."/>
            <person name="Quesneville H."/>
            <person name="Rajashekar B."/>
            <person name="Reich M."/>
            <person name="Rouhier N."/>
            <person name="Schmutz J."/>
            <person name="Yin T."/>
            <person name="Chalot M."/>
            <person name="Henrissat B."/>
            <person name="Kuees U."/>
            <person name="Lucas S."/>
            <person name="Van de Peer Y."/>
            <person name="Podila G.K."/>
            <person name="Polle A."/>
            <person name="Pukkila P.J."/>
            <person name="Richardson P.M."/>
            <person name="Rouze P."/>
            <person name="Sanders I.R."/>
            <person name="Stajich J.E."/>
            <person name="Tunlid A."/>
            <person name="Tuskan G."/>
            <person name="Grigoriev I.V."/>
        </authorList>
    </citation>
    <scope>NUCLEOTIDE SEQUENCE [LARGE SCALE GENOMIC DNA]</scope>
    <source>
        <strain evidence="2">S238N-H82 / ATCC MYA-4686</strain>
    </source>
</reference>
<accession>B0DDC0</accession>
<dbReference type="Proteomes" id="UP000001194">
    <property type="component" value="Unassembled WGS sequence"/>
</dbReference>
<dbReference type="InParanoid" id="B0DDC0"/>
<dbReference type="RefSeq" id="XP_001881981.1">
    <property type="nucleotide sequence ID" value="XM_001881946.1"/>
</dbReference>
<dbReference type="AlphaFoldDB" id="B0DDC0"/>
<dbReference type="KEGG" id="lbc:LACBIDRAFT_298659"/>